<dbReference type="EMBL" id="AQGV01000015">
    <property type="protein sequence ID" value="MBE0370580.1"/>
    <property type="molecule type" value="Genomic_DNA"/>
</dbReference>
<evidence type="ECO:0000313" key="2">
    <source>
        <dbReference type="Proteomes" id="UP000615755"/>
    </source>
</evidence>
<reference evidence="1 2" key="1">
    <citation type="submission" date="2015-03" db="EMBL/GenBank/DDBJ databases">
        <title>Genome sequence of Pseudoalteromonas aurantia.</title>
        <authorList>
            <person name="Xie B.-B."/>
            <person name="Rong J.-C."/>
            <person name="Qin Q.-L."/>
            <person name="Zhang Y.-Z."/>
        </authorList>
    </citation>
    <scope>NUCLEOTIDE SEQUENCE [LARGE SCALE GENOMIC DNA]</scope>
    <source>
        <strain evidence="1 2">208</strain>
    </source>
</reference>
<protein>
    <submittedName>
        <fullName evidence="1">Uncharacterized protein</fullName>
    </submittedName>
</protein>
<keyword evidence="2" id="KW-1185">Reference proteome</keyword>
<gene>
    <name evidence="1" type="ORF">PAUR_b0644</name>
</gene>
<comment type="caution">
    <text evidence="1">The sequence shown here is derived from an EMBL/GenBank/DDBJ whole genome shotgun (WGS) entry which is preliminary data.</text>
</comment>
<sequence length="58" mass="6385">MKIKLTIKKKNLKGLSDNNHAIFHQQTPNIVGGRMDPPSFGCDTGYLVCGGDSIIQRK</sequence>
<evidence type="ECO:0000313" key="1">
    <source>
        <dbReference type="EMBL" id="MBE0370580.1"/>
    </source>
</evidence>
<accession>A0ABR9EJZ3</accession>
<organism evidence="1 2">
    <name type="scientific">Pseudoalteromonas aurantia 208</name>
    <dbReference type="NCBI Taxonomy" id="1314867"/>
    <lineage>
        <taxon>Bacteria</taxon>
        <taxon>Pseudomonadati</taxon>
        <taxon>Pseudomonadota</taxon>
        <taxon>Gammaproteobacteria</taxon>
        <taxon>Alteromonadales</taxon>
        <taxon>Pseudoalteromonadaceae</taxon>
        <taxon>Pseudoalteromonas</taxon>
    </lineage>
</organism>
<dbReference type="Proteomes" id="UP000615755">
    <property type="component" value="Unassembled WGS sequence"/>
</dbReference>
<proteinExistence type="predicted"/>
<dbReference type="RefSeq" id="WP_192509659.1">
    <property type="nucleotide sequence ID" value="NZ_AQGV01000015.1"/>
</dbReference>
<name>A0ABR9EJZ3_9GAMM</name>